<name>A0A512BZ56_9HYPH</name>
<dbReference type="EMBL" id="BJYU01000096">
    <property type="protein sequence ID" value="GEO17245.1"/>
    <property type="molecule type" value="Genomic_DNA"/>
</dbReference>
<keyword evidence="3" id="KW-1185">Reference proteome</keyword>
<dbReference type="Gene3D" id="1.20.141.10">
    <property type="entry name" value="Chitosanase, subunit A, domain 1"/>
    <property type="match status" value="1"/>
</dbReference>
<dbReference type="SUPFAM" id="SSF53955">
    <property type="entry name" value="Lysozyme-like"/>
    <property type="match status" value="1"/>
</dbReference>
<proteinExistence type="predicted"/>
<reference evidence="2 3" key="1">
    <citation type="submission" date="2019-07" db="EMBL/GenBank/DDBJ databases">
        <title>Whole genome shotgun sequence of Microvirga aerophila NBRC 106136.</title>
        <authorList>
            <person name="Hosoyama A."/>
            <person name="Uohara A."/>
            <person name="Ohji S."/>
            <person name="Ichikawa N."/>
        </authorList>
    </citation>
    <scope>NUCLEOTIDE SEQUENCE [LARGE SCALE GENOMIC DNA]</scope>
    <source>
        <strain evidence="2 3">NBRC 106136</strain>
    </source>
</reference>
<accession>A0A512BZ56</accession>
<dbReference type="Pfam" id="PF05838">
    <property type="entry name" value="Glyco_hydro_108"/>
    <property type="match status" value="1"/>
</dbReference>
<evidence type="ECO:0000313" key="2">
    <source>
        <dbReference type="EMBL" id="GEO17245.1"/>
    </source>
</evidence>
<feature type="domain" description="TtsA-like Glycoside hydrolase family 108" evidence="1">
    <location>
        <begin position="12"/>
        <end position="92"/>
    </location>
</feature>
<protein>
    <recommendedName>
        <fullName evidence="1">TtsA-like Glycoside hydrolase family 108 domain-containing protein</fullName>
    </recommendedName>
</protein>
<comment type="caution">
    <text evidence="2">The sequence shown here is derived from an EMBL/GenBank/DDBJ whole genome shotgun (WGS) entry which is preliminary data.</text>
</comment>
<dbReference type="CDD" id="cd13926">
    <property type="entry name" value="N-acetylmuramidase_GH108"/>
    <property type="match status" value="1"/>
</dbReference>
<organism evidence="2 3">
    <name type="scientific">Microvirga aerophila</name>
    <dbReference type="NCBI Taxonomy" id="670291"/>
    <lineage>
        <taxon>Bacteria</taxon>
        <taxon>Pseudomonadati</taxon>
        <taxon>Pseudomonadota</taxon>
        <taxon>Alphaproteobacteria</taxon>
        <taxon>Hyphomicrobiales</taxon>
        <taxon>Methylobacteriaceae</taxon>
        <taxon>Microvirga</taxon>
    </lineage>
</organism>
<dbReference type="InterPro" id="IPR008565">
    <property type="entry name" value="TtsA-like_GH18_dom"/>
</dbReference>
<dbReference type="AlphaFoldDB" id="A0A512BZ56"/>
<dbReference type="Proteomes" id="UP000321085">
    <property type="component" value="Unassembled WGS sequence"/>
</dbReference>
<evidence type="ECO:0000313" key="3">
    <source>
        <dbReference type="Proteomes" id="UP000321085"/>
    </source>
</evidence>
<dbReference type="RefSeq" id="WP_308494336.1">
    <property type="nucleotide sequence ID" value="NZ_BJYU01000096.1"/>
</dbReference>
<evidence type="ECO:0000259" key="1">
    <source>
        <dbReference type="Pfam" id="PF05838"/>
    </source>
</evidence>
<gene>
    <name evidence="2" type="ORF">MAE02_49410</name>
</gene>
<dbReference type="InterPro" id="IPR023346">
    <property type="entry name" value="Lysozyme-like_dom_sf"/>
</dbReference>
<sequence>MTTETFGQACSLVLKHDGGYIDHPKGPGGGTKLGVTLGTLTDWLERRVTIAEVKALTPAAVSPIHRKRCWDAAHCNDLPAGIDYAVFDFAVSSRVQRLVWPMTARSAQSR</sequence>